<dbReference type="EC" id="3.4.14.10" evidence="3"/>
<organism evidence="14 15">
    <name type="scientific">Dimargaris cristalligena</name>
    <dbReference type="NCBI Taxonomy" id="215637"/>
    <lineage>
        <taxon>Eukaryota</taxon>
        <taxon>Fungi</taxon>
        <taxon>Fungi incertae sedis</taxon>
        <taxon>Zoopagomycota</taxon>
        <taxon>Kickxellomycotina</taxon>
        <taxon>Dimargaritomycetes</taxon>
        <taxon>Dimargaritales</taxon>
        <taxon>Dimargaritaceae</taxon>
        <taxon>Dimargaris</taxon>
    </lineage>
</organism>
<proteinExistence type="inferred from homology"/>
<feature type="domain" description="Tripeptidyl-peptidase II galactose-binding" evidence="13">
    <location>
        <begin position="690"/>
        <end position="787"/>
    </location>
</feature>
<reference evidence="15" key="1">
    <citation type="journal article" date="2018" name="Nat. Microbiol.">
        <title>Leveraging single-cell genomics to expand the fungal tree of life.</title>
        <authorList>
            <person name="Ahrendt S.R."/>
            <person name="Quandt C.A."/>
            <person name="Ciobanu D."/>
            <person name="Clum A."/>
            <person name="Salamov A."/>
            <person name="Andreopoulos B."/>
            <person name="Cheng J.F."/>
            <person name="Woyke T."/>
            <person name="Pelin A."/>
            <person name="Henrissat B."/>
            <person name="Reynolds N.K."/>
            <person name="Benny G.L."/>
            <person name="Smith M.E."/>
            <person name="James T.Y."/>
            <person name="Grigoriev I.V."/>
        </authorList>
    </citation>
    <scope>NUCLEOTIDE SEQUENCE [LARGE SCALE GENOMIC DNA]</scope>
    <source>
        <strain evidence="15">RSA 468</strain>
    </source>
</reference>
<keyword evidence="7 8" id="KW-0720">Serine protease</keyword>
<evidence type="ECO:0000256" key="5">
    <source>
        <dbReference type="ARBA" id="ARBA00022670"/>
    </source>
</evidence>
<dbReference type="Pfam" id="PF12580">
    <property type="entry name" value="TPPII"/>
    <property type="match status" value="1"/>
</dbReference>
<dbReference type="InterPro" id="IPR046940">
    <property type="entry name" value="TPPII_Ig-like_sf"/>
</dbReference>
<comment type="catalytic activity">
    <reaction evidence="1">
        <text>Release of an N-terminal tripeptide from a polypeptide.</text>
        <dbReference type="EC" id="3.4.14.10"/>
    </reaction>
</comment>
<dbReference type="Gene3D" id="2.60.40.3170">
    <property type="match status" value="1"/>
</dbReference>
<feature type="active site" description="Charge relay system" evidence="8">
    <location>
        <position position="55"/>
    </location>
</feature>
<evidence type="ECO:0000256" key="1">
    <source>
        <dbReference type="ARBA" id="ARBA00001910"/>
    </source>
</evidence>
<dbReference type="InterPro" id="IPR050131">
    <property type="entry name" value="Peptidase_S8_subtilisin-like"/>
</dbReference>
<evidence type="ECO:0000259" key="11">
    <source>
        <dbReference type="Pfam" id="PF12580"/>
    </source>
</evidence>
<feature type="region of interest" description="Disordered" evidence="9">
    <location>
        <begin position="1"/>
        <end position="23"/>
    </location>
</feature>
<dbReference type="GO" id="GO:0006508">
    <property type="term" value="P:proteolysis"/>
    <property type="evidence" value="ECO:0007669"/>
    <property type="project" value="UniProtKB-KW"/>
</dbReference>
<dbReference type="InterPro" id="IPR036852">
    <property type="entry name" value="Peptidase_S8/S53_dom_sf"/>
</dbReference>
<evidence type="ECO:0000259" key="12">
    <source>
        <dbReference type="Pfam" id="PF21223"/>
    </source>
</evidence>
<dbReference type="InterPro" id="IPR048383">
    <property type="entry name" value="TPPII_Ig-like-1"/>
</dbReference>
<gene>
    <name evidence="14" type="ORF">BJ085DRAFT_16795</name>
</gene>
<keyword evidence="5 8" id="KW-0645">Protease</keyword>
<comment type="similarity">
    <text evidence="2 8">Belongs to the peptidase S8 family.</text>
</comment>
<dbReference type="SUPFAM" id="SSF52743">
    <property type="entry name" value="Subtilisin-like"/>
    <property type="match status" value="1"/>
</dbReference>
<evidence type="ECO:0000256" key="2">
    <source>
        <dbReference type="ARBA" id="ARBA00011073"/>
    </source>
</evidence>
<dbReference type="InterPro" id="IPR048384">
    <property type="entry name" value="TPPII_GBD"/>
</dbReference>
<feature type="non-terminal residue" evidence="14">
    <location>
        <position position="958"/>
    </location>
</feature>
<feature type="active site" description="Charge relay system" evidence="8">
    <location>
        <position position="475"/>
    </location>
</feature>
<protein>
    <recommendedName>
        <fullName evidence="3">tripeptidyl-peptidase II</fullName>
        <ecNumber evidence="3">3.4.14.10</ecNumber>
    </recommendedName>
</protein>
<dbReference type="EMBL" id="ML002387">
    <property type="protein sequence ID" value="RKP38250.1"/>
    <property type="molecule type" value="Genomic_DNA"/>
</dbReference>
<dbReference type="PANTHER" id="PTHR43806:SF14">
    <property type="entry name" value="TRIPEPTIDYL-PEPTIDASE 2"/>
    <property type="match status" value="1"/>
</dbReference>
<dbReference type="AlphaFoldDB" id="A0A4P9ZZJ6"/>
<feature type="domain" description="Tripeptidyl peptidase II second Ig-like" evidence="11">
    <location>
        <begin position="840"/>
        <end position="958"/>
    </location>
</feature>
<dbReference type="GO" id="GO:0004252">
    <property type="term" value="F:serine-type endopeptidase activity"/>
    <property type="evidence" value="ECO:0007669"/>
    <property type="project" value="UniProtKB-UniRule"/>
</dbReference>
<dbReference type="GO" id="GO:0008240">
    <property type="term" value="F:tripeptidyl-peptidase activity"/>
    <property type="evidence" value="ECO:0007669"/>
    <property type="project" value="UniProtKB-EC"/>
</dbReference>
<dbReference type="Pfam" id="PF21223">
    <property type="entry name" value="TPPII_Ig-like-1"/>
    <property type="match status" value="1"/>
</dbReference>
<dbReference type="Pfam" id="PF00082">
    <property type="entry name" value="Peptidase_S8"/>
    <property type="match status" value="1"/>
</dbReference>
<keyword evidence="15" id="KW-1185">Reference proteome</keyword>
<evidence type="ECO:0000313" key="15">
    <source>
        <dbReference type="Proteomes" id="UP000268162"/>
    </source>
</evidence>
<dbReference type="GO" id="GO:0004177">
    <property type="term" value="F:aminopeptidase activity"/>
    <property type="evidence" value="ECO:0007669"/>
    <property type="project" value="UniProtKB-KW"/>
</dbReference>
<feature type="active site" description="Charge relay system" evidence="8">
    <location>
        <position position="289"/>
    </location>
</feature>
<evidence type="ECO:0000256" key="4">
    <source>
        <dbReference type="ARBA" id="ARBA00022438"/>
    </source>
</evidence>
<dbReference type="Pfam" id="PF21316">
    <property type="entry name" value="TPPII_GBD"/>
    <property type="match status" value="1"/>
</dbReference>
<dbReference type="STRING" id="215637.A0A4P9ZZJ6"/>
<dbReference type="Proteomes" id="UP000268162">
    <property type="component" value="Unassembled WGS sequence"/>
</dbReference>
<dbReference type="InterPro" id="IPR022229">
    <property type="entry name" value="TPPII_Ig-like-2"/>
</dbReference>
<dbReference type="InterPro" id="IPR000209">
    <property type="entry name" value="Peptidase_S8/S53_dom"/>
</dbReference>
<accession>A0A4P9ZZJ6</accession>
<feature type="domain" description="Peptidase S8/S53" evidence="10">
    <location>
        <begin position="46"/>
        <end position="513"/>
    </location>
</feature>
<evidence type="ECO:0000259" key="13">
    <source>
        <dbReference type="Pfam" id="PF21316"/>
    </source>
</evidence>
<dbReference type="Gene3D" id="3.40.50.200">
    <property type="entry name" value="Peptidase S8/S53 domain"/>
    <property type="match status" value="2"/>
</dbReference>
<feature type="domain" description="Tripeptidyl-peptidase II first Ig-like" evidence="12">
    <location>
        <begin position="544"/>
        <end position="669"/>
    </location>
</feature>
<evidence type="ECO:0000256" key="9">
    <source>
        <dbReference type="SAM" id="MobiDB-lite"/>
    </source>
</evidence>
<evidence type="ECO:0000313" key="14">
    <source>
        <dbReference type="EMBL" id="RKP38250.1"/>
    </source>
</evidence>
<dbReference type="PROSITE" id="PS51892">
    <property type="entry name" value="SUBTILASE"/>
    <property type="match status" value="1"/>
</dbReference>
<keyword evidence="4" id="KW-0031">Aminopeptidase</keyword>
<dbReference type="InterPro" id="IPR023828">
    <property type="entry name" value="Peptidase_S8_Ser-AS"/>
</dbReference>
<evidence type="ECO:0000256" key="3">
    <source>
        <dbReference type="ARBA" id="ARBA00012462"/>
    </source>
</evidence>
<dbReference type="GO" id="GO:0005829">
    <property type="term" value="C:cytosol"/>
    <property type="evidence" value="ECO:0007669"/>
    <property type="project" value="TreeGrafter"/>
</dbReference>
<evidence type="ECO:0000259" key="10">
    <source>
        <dbReference type="Pfam" id="PF00082"/>
    </source>
</evidence>
<evidence type="ECO:0000256" key="8">
    <source>
        <dbReference type="PROSITE-ProRule" id="PRU01240"/>
    </source>
</evidence>
<dbReference type="InterPro" id="IPR015500">
    <property type="entry name" value="Peptidase_S8_subtilisin-rel"/>
</dbReference>
<keyword evidence="6 8" id="KW-0378">Hydrolase</keyword>
<name>A0A4P9ZZJ6_9FUNG</name>
<dbReference type="PANTHER" id="PTHR43806">
    <property type="entry name" value="PEPTIDASE S8"/>
    <property type="match status" value="1"/>
</dbReference>
<evidence type="ECO:0000256" key="6">
    <source>
        <dbReference type="ARBA" id="ARBA00022801"/>
    </source>
</evidence>
<evidence type="ECO:0000256" key="7">
    <source>
        <dbReference type="ARBA" id="ARBA00022825"/>
    </source>
</evidence>
<dbReference type="PRINTS" id="PR00723">
    <property type="entry name" value="SUBTILISIN"/>
</dbReference>
<dbReference type="PROSITE" id="PS00138">
    <property type="entry name" value="SUBTILASE_SER"/>
    <property type="match status" value="1"/>
</dbReference>
<sequence>MSDSLSLHRSKSHPVKPIPEFPVRGMQPKMETQAEAFMKKYPEYDGRGTVIAILDTGVDPAAHGLQVTTDGKPKIIDIIDCTGSGDVIMDKRVKAVSRTTAGKEELTLQGLTGRTLLLSDRWAKEGQEFRVGMKSLYDLYPPRLADTLRKESRARMIIKNNQLLAKEQLALNNWQVAHPSVSNGGAKLSEEDEKTQAELLKRVQLLQSTMADYVDPGCMMDCIMFLDGEDWAVVFNPDGSEDLRGATPMRDYKINRDYQMLSPKDQMSVSVKIYDGGDVLSIVTTAGYHGTHVAAIAAANHPDEPEINGVAPGAQIISLKIGDHRISSMETGAGVSRAAMALIQNRCDLANMSYGEPTTKADDGYFVNMVRDEVIGRFGCIFVASAGNEGPGLSTTGCPGGTTTDIIGVGAYVGHSQMLSEYSLLEYAPETPFTWTSRGPTPDGDVGVDIYAPGSAITSYPAYTCKRSNLLNGTSMSSPNCCGCIALLVSALKANQRSYTPYRVKNAIKNSAKSIDDPFNVGFIQVDEAWKYLEQFRDDSSQDISFWVKLTKGSARGIYLREPAHMTAPYYATVMVTPGYMDLEDPNNEAAAERRFQEQFQFEKRVTLVCSASYVQIPEFVYLNNGGISFSVMVDPTQLTAGRFYFTEVLGYDAKCVARGPLFSIPVTICKPQAVDSSATVVFDNITMKCAQIERRFMEVPAGATGALIRLVTHHNTPSPPARFDLHVTQLRPGRRFNFLGLRSVNLLFKGSAGQGQGEEDRMRWLVKLAGEGTVELCLSQFWSGFGTHQVSLEVDFYSITLNGMSSYMTVPLTVDAGAGITRFDVATPVRQQEIYGGHIRVENLIRYFKPSDAAIRPLSDERDQLPDERPVMELVLTYQLKGLESNSYWFFLHMFCNYMYDTPVDNYALMVFDVRKKMIAYQGIYPKPIHLNAKGDYTIRVQVRHPSLKVLQELKEV</sequence>